<dbReference type="PANTHER" id="PTHR31973:SF187">
    <property type="entry name" value="MUTATOR TRANSPOSASE MUDRA PROTEIN"/>
    <property type="match status" value="1"/>
</dbReference>
<sequence>MYMGSKIVSSVVAEQIRTKPELKPVDIIIDFKQNYGLNISYQECDANSSRFERLYHIMPPLKGSNSAQVFFSTILYCATSSSGIKVWNKYKGHMLAATGNMEIKKCAYAPIEEAFNHHMKKLQKDGAKTIWEFLDTIHNENWSNAIFPGKKYGDMCSNLAECFNSWIVVDHEWPIFQLFEWLQVKMMVKYVARHRVVEKWTTYLCPNMEKKLQKAVDIGRHWDVSCSSEHVFELNGFSCAYAIAAILADYGDTYDYVDPYFIANYYRSYYDISIVHVPDVEKESPEGLEEFIVKPPLTKKLAGRPRIKRIKSSVEDRRANKCSRCGPTSQHSRKTYNYQI</sequence>
<dbReference type="PANTHER" id="PTHR31973">
    <property type="entry name" value="POLYPROTEIN, PUTATIVE-RELATED"/>
    <property type="match status" value="1"/>
</dbReference>
<proteinExistence type="predicted"/>
<evidence type="ECO:0000313" key="1">
    <source>
        <dbReference type="EMBL" id="KAI5334869.1"/>
    </source>
</evidence>
<dbReference type="EMBL" id="JAJFAZ020000004">
    <property type="protein sequence ID" value="KAI5334869.1"/>
    <property type="molecule type" value="Genomic_DNA"/>
</dbReference>
<accession>A0AAD4Z714</accession>
<reference evidence="1 2" key="1">
    <citation type="journal article" date="2022" name="G3 (Bethesda)">
        <title>Whole-genome sequence and methylome profiling of the almond [Prunus dulcis (Mill.) D.A. Webb] cultivar 'Nonpareil'.</title>
        <authorList>
            <person name="D'Amico-Willman K.M."/>
            <person name="Ouma W.Z."/>
            <person name="Meulia T."/>
            <person name="Sideli G.M."/>
            <person name="Gradziel T.M."/>
            <person name="Fresnedo-Ramirez J."/>
        </authorList>
    </citation>
    <scope>NUCLEOTIDE SEQUENCE [LARGE SCALE GENOMIC DNA]</scope>
    <source>
        <strain evidence="1">Clone GOH B32 T37-40</strain>
    </source>
</reference>
<evidence type="ECO:0008006" key="3">
    <source>
        <dbReference type="Google" id="ProtNLM"/>
    </source>
</evidence>
<name>A0AAD4Z714_PRUDU</name>
<keyword evidence="2" id="KW-1185">Reference proteome</keyword>
<dbReference type="AlphaFoldDB" id="A0AAD4Z714"/>
<protein>
    <recommendedName>
        <fullName evidence="3">Zinc finger PMZ-type domain-containing protein</fullName>
    </recommendedName>
</protein>
<organism evidence="1 2">
    <name type="scientific">Prunus dulcis</name>
    <name type="common">Almond</name>
    <name type="synonym">Amygdalus dulcis</name>
    <dbReference type="NCBI Taxonomy" id="3755"/>
    <lineage>
        <taxon>Eukaryota</taxon>
        <taxon>Viridiplantae</taxon>
        <taxon>Streptophyta</taxon>
        <taxon>Embryophyta</taxon>
        <taxon>Tracheophyta</taxon>
        <taxon>Spermatophyta</taxon>
        <taxon>Magnoliopsida</taxon>
        <taxon>eudicotyledons</taxon>
        <taxon>Gunneridae</taxon>
        <taxon>Pentapetalae</taxon>
        <taxon>rosids</taxon>
        <taxon>fabids</taxon>
        <taxon>Rosales</taxon>
        <taxon>Rosaceae</taxon>
        <taxon>Amygdaloideae</taxon>
        <taxon>Amygdaleae</taxon>
        <taxon>Prunus</taxon>
    </lineage>
</organism>
<evidence type="ECO:0000313" key="2">
    <source>
        <dbReference type="Proteomes" id="UP001054821"/>
    </source>
</evidence>
<comment type="caution">
    <text evidence="1">The sequence shown here is derived from an EMBL/GenBank/DDBJ whole genome shotgun (WGS) entry which is preliminary data.</text>
</comment>
<gene>
    <name evidence="1" type="ORF">L3X38_025002</name>
</gene>
<dbReference type="Proteomes" id="UP001054821">
    <property type="component" value="Chromosome 4"/>
</dbReference>